<dbReference type="CDD" id="cd14066">
    <property type="entry name" value="STKc_IRAK"/>
    <property type="match status" value="1"/>
</dbReference>
<evidence type="ECO:0000256" key="17">
    <source>
        <dbReference type="ARBA" id="ARBA00023180"/>
    </source>
</evidence>
<dbReference type="PROSITE" id="PS00107">
    <property type="entry name" value="PROTEIN_KINASE_ATP"/>
    <property type="match status" value="1"/>
</dbReference>
<dbReference type="SMART" id="SM00220">
    <property type="entry name" value="S_TKc"/>
    <property type="match status" value="1"/>
</dbReference>
<evidence type="ECO:0000256" key="3">
    <source>
        <dbReference type="ARBA" id="ARBA00010217"/>
    </source>
</evidence>
<keyword evidence="12" id="KW-0418">Kinase</keyword>
<keyword evidence="13 20" id="KW-0067">ATP-binding</keyword>
<dbReference type="InterPro" id="IPR008271">
    <property type="entry name" value="Ser/Thr_kinase_AS"/>
</dbReference>
<evidence type="ECO:0000256" key="13">
    <source>
        <dbReference type="ARBA" id="ARBA00022840"/>
    </source>
</evidence>
<dbReference type="GO" id="GO:0005886">
    <property type="term" value="C:plasma membrane"/>
    <property type="evidence" value="ECO:0007669"/>
    <property type="project" value="UniProtKB-SubCell"/>
</dbReference>
<evidence type="ECO:0000256" key="19">
    <source>
        <dbReference type="ARBA" id="ARBA00048679"/>
    </source>
</evidence>
<keyword evidence="15 21" id="KW-0472">Membrane</keyword>
<protein>
    <recommendedName>
        <fullName evidence="4">non-specific serine/threonine protein kinase</fullName>
        <ecNumber evidence="4">2.7.11.1</ecNumber>
    </recommendedName>
</protein>
<dbReference type="CDD" id="cd06899">
    <property type="entry name" value="lectin_legume_LecRK_Arcelin_ConA"/>
    <property type="match status" value="1"/>
</dbReference>
<evidence type="ECO:0000256" key="1">
    <source>
        <dbReference type="ARBA" id="ARBA00004251"/>
    </source>
</evidence>
<evidence type="ECO:0000256" key="11">
    <source>
        <dbReference type="ARBA" id="ARBA00022741"/>
    </source>
</evidence>
<evidence type="ECO:0000256" key="6">
    <source>
        <dbReference type="ARBA" id="ARBA00022527"/>
    </source>
</evidence>
<accession>A0AAD5ZV83</accession>
<dbReference type="EMBL" id="JAMRDG010000001">
    <property type="protein sequence ID" value="KAJ3704557.1"/>
    <property type="molecule type" value="Genomic_DNA"/>
</dbReference>
<feature type="chain" id="PRO_5041914021" description="non-specific serine/threonine protein kinase" evidence="22">
    <location>
        <begin position="20"/>
        <end position="673"/>
    </location>
</feature>
<evidence type="ECO:0000256" key="4">
    <source>
        <dbReference type="ARBA" id="ARBA00012513"/>
    </source>
</evidence>
<comment type="caution">
    <text evidence="24">The sequence shown here is derived from an EMBL/GenBank/DDBJ whole genome shotgun (WGS) entry which is preliminary data.</text>
</comment>
<dbReference type="FunFam" id="3.30.200.20:FF:000112">
    <property type="entry name" value="Lectin-domain containing receptor kinase A4.3"/>
    <property type="match status" value="1"/>
</dbReference>
<dbReference type="GO" id="GO:0005524">
    <property type="term" value="F:ATP binding"/>
    <property type="evidence" value="ECO:0007669"/>
    <property type="project" value="UniProtKB-UniRule"/>
</dbReference>
<sequence length="673" mass="73636">MPLLLFLLLPFFTPPPIHATAASEFIFNGFTTSNLSLNGLAHITSNGLLLLTNDTKEALGHAFYPAPINFNKSSGSGSATPSFSTTFVFAIVPQYPDVGGHGLAFAISPWKDLPGSMPSQHLGLLNDSDNGNSSNHLIAVELDTVKTIEYKDIDNNHVGIDVNSLISLNSSTVGYYKSTMSAFTKLNLMAGDPLQVWINYDADSTRLDVRLAPAKTPKPAAPLVSSTVNLSRVALNEMYVGFSASTGAGSSRHYVSGWSFSLDGEAQALDLSRLPSIPKKSDTKKGSSVVVIVALALAGFSLLLILVLTILFFCHKRRKRFQEVKEDWELEYGPHRIPYVEIYKATKGFDEANLVGSGGFGRVYKGVMPKSRAEVAVKRISHDSKQGIREFVSEIASMSRLRHRNLVQLLGYCRRQGELLLVYDFMMNGSLDRFLFEGKEPSLSWDQRFKIIKDVAAGLLYLHEGWEQVVIHRDIKASNILLDDNLNGKLSDFGLARLYDHGSNPKTTHIVGTLGYLAPELSKTGKATTCSDVFAFGAFLLEIVCGRRPIDISASNEDMTGLVELVAEWWKKGRIVDAVDPNMKGSFNEEEAELVLKLGLLCSHPEPTTRPSMRQVVQYLGSSARMPDMSPASLSGSIRFASFDAFSNDFGASCPSTAEVTSDHQSSTRTDSH</sequence>
<evidence type="ECO:0000256" key="16">
    <source>
        <dbReference type="ARBA" id="ARBA00023170"/>
    </source>
</evidence>
<reference evidence="24 25" key="1">
    <citation type="journal article" date="2022" name="Cell">
        <title>Repeat-based holocentromeres influence genome architecture and karyotype evolution.</title>
        <authorList>
            <person name="Hofstatter P.G."/>
            <person name="Thangavel G."/>
            <person name="Lux T."/>
            <person name="Neumann P."/>
            <person name="Vondrak T."/>
            <person name="Novak P."/>
            <person name="Zhang M."/>
            <person name="Costa L."/>
            <person name="Castellani M."/>
            <person name="Scott A."/>
            <person name="Toegelov H."/>
            <person name="Fuchs J."/>
            <person name="Mata-Sucre Y."/>
            <person name="Dias Y."/>
            <person name="Vanzela A.L.L."/>
            <person name="Huettel B."/>
            <person name="Almeida C.C.S."/>
            <person name="Simkova H."/>
            <person name="Souza G."/>
            <person name="Pedrosa-Harand A."/>
            <person name="Macas J."/>
            <person name="Mayer K.F.X."/>
            <person name="Houben A."/>
            <person name="Marques A."/>
        </authorList>
    </citation>
    <scope>NUCLEOTIDE SEQUENCE [LARGE SCALE GENOMIC DNA]</scope>
    <source>
        <strain evidence="24">RhyTen1mFocal</strain>
    </source>
</reference>
<keyword evidence="8 21" id="KW-0812">Transmembrane</keyword>
<comment type="similarity">
    <text evidence="2">In the N-terminal section; belongs to the leguminous lectin family.</text>
</comment>
<keyword evidence="17" id="KW-0325">Glycoprotein</keyword>
<dbReference type="InterPro" id="IPR013320">
    <property type="entry name" value="ConA-like_dom_sf"/>
</dbReference>
<keyword evidence="14 21" id="KW-1133">Transmembrane helix</keyword>
<keyword evidence="7" id="KW-0808">Transferase</keyword>
<comment type="catalytic activity">
    <reaction evidence="19">
        <text>L-seryl-[protein] + ATP = O-phospho-L-seryl-[protein] + ADP + H(+)</text>
        <dbReference type="Rhea" id="RHEA:17989"/>
        <dbReference type="Rhea" id="RHEA-COMP:9863"/>
        <dbReference type="Rhea" id="RHEA-COMP:11604"/>
        <dbReference type="ChEBI" id="CHEBI:15378"/>
        <dbReference type="ChEBI" id="CHEBI:29999"/>
        <dbReference type="ChEBI" id="CHEBI:30616"/>
        <dbReference type="ChEBI" id="CHEBI:83421"/>
        <dbReference type="ChEBI" id="CHEBI:456216"/>
        <dbReference type="EC" id="2.7.11.1"/>
    </reaction>
</comment>
<keyword evidence="11 20" id="KW-0547">Nucleotide-binding</keyword>
<dbReference type="InterPro" id="IPR011009">
    <property type="entry name" value="Kinase-like_dom_sf"/>
</dbReference>
<dbReference type="SUPFAM" id="SSF49899">
    <property type="entry name" value="Concanavalin A-like lectins/glucanases"/>
    <property type="match status" value="1"/>
</dbReference>
<dbReference type="GO" id="GO:0004674">
    <property type="term" value="F:protein serine/threonine kinase activity"/>
    <property type="evidence" value="ECO:0007669"/>
    <property type="project" value="UniProtKB-KW"/>
</dbReference>
<evidence type="ECO:0000256" key="21">
    <source>
        <dbReference type="SAM" id="Phobius"/>
    </source>
</evidence>
<feature type="transmembrane region" description="Helical" evidence="21">
    <location>
        <begin position="289"/>
        <end position="313"/>
    </location>
</feature>
<dbReference type="Gene3D" id="1.10.510.10">
    <property type="entry name" value="Transferase(Phosphotransferase) domain 1"/>
    <property type="match status" value="1"/>
</dbReference>
<evidence type="ECO:0000256" key="9">
    <source>
        <dbReference type="ARBA" id="ARBA00022729"/>
    </source>
</evidence>
<feature type="binding site" evidence="20">
    <location>
        <position position="378"/>
    </location>
    <ligand>
        <name>ATP</name>
        <dbReference type="ChEBI" id="CHEBI:30616"/>
    </ligand>
</feature>
<dbReference type="PANTHER" id="PTHR27007">
    <property type="match status" value="1"/>
</dbReference>
<evidence type="ECO:0000256" key="18">
    <source>
        <dbReference type="ARBA" id="ARBA00047899"/>
    </source>
</evidence>
<dbReference type="FunFam" id="1.10.510.10:FF:000108">
    <property type="entry name" value="L-type lectin-domain containing receptor kinase S.4"/>
    <property type="match status" value="1"/>
</dbReference>
<dbReference type="SUPFAM" id="SSF56112">
    <property type="entry name" value="Protein kinase-like (PK-like)"/>
    <property type="match status" value="1"/>
</dbReference>
<dbReference type="Gene3D" id="3.30.200.20">
    <property type="entry name" value="Phosphorylase Kinase, domain 1"/>
    <property type="match status" value="1"/>
</dbReference>
<dbReference type="InterPro" id="IPR050528">
    <property type="entry name" value="L-type_Lectin-RKs"/>
</dbReference>
<comment type="similarity">
    <text evidence="3">In the C-terminal section; belongs to the protein kinase superfamily. Ser/Thr protein kinase family.</text>
</comment>
<evidence type="ECO:0000313" key="25">
    <source>
        <dbReference type="Proteomes" id="UP001210211"/>
    </source>
</evidence>
<keyword evidence="10" id="KW-0430">Lectin</keyword>
<keyword evidence="9 22" id="KW-0732">Signal</keyword>
<keyword evidence="6" id="KW-0723">Serine/threonine-protein kinase</keyword>
<dbReference type="Pfam" id="PF00069">
    <property type="entry name" value="Pkinase"/>
    <property type="match status" value="1"/>
</dbReference>
<proteinExistence type="inferred from homology"/>
<dbReference type="Proteomes" id="UP001210211">
    <property type="component" value="Unassembled WGS sequence"/>
</dbReference>
<dbReference type="InterPro" id="IPR001220">
    <property type="entry name" value="Legume_lectin_dom"/>
</dbReference>
<dbReference type="Gene3D" id="2.60.120.200">
    <property type="match status" value="1"/>
</dbReference>
<evidence type="ECO:0000256" key="2">
    <source>
        <dbReference type="ARBA" id="ARBA00008536"/>
    </source>
</evidence>
<dbReference type="PROSITE" id="PS50011">
    <property type="entry name" value="PROTEIN_KINASE_DOM"/>
    <property type="match status" value="1"/>
</dbReference>
<evidence type="ECO:0000256" key="12">
    <source>
        <dbReference type="ARBA" id="ARBA00022777"/>
    </source>
</evidence>
<dbReference type="InterPro" id="IPR000719">
    <property type="entry name" value="Prot_kinase_dom"/>
</dbReference>
<evidence type="ECO:0000259" key="23">
    <source>
        <dbReference type="PROSITE" id="PS50011"/>
    </source>
</evidence>
<evidence type="ECO:0000256" key="7">
    <source>
        <dbReference type="ARBA" id="ARBA00022679"/>
    </source>
</evidence>
<dbReference type="EC" id="2.7.11.1" evidence="4"/>
<dbReference type="PROSITE" id="PS00307">
    <property type="entry name" value="LECTIN_LEGUME_BETA"/>
    <property type="match status" value="1"/>
</dbReference>
<dbReference type="InterPro" id="IPR019825">
    <property type="entry name" value="Lectin_legB_Mn/Ca_BS"/>
</dbReference>
<dbReference type="AlphaFoldDB" id="A0AAD5ZV83"/>
<evidence type="ECO:0000256" key="5">
    <source>
        <dbReference type="ARBA" id="ARBA00022475"/>
    </source>
</evidence>
<evidence type="ECO:0000256" key="20">
    <source>
        <dbReference type="PROSITE-ProRule" id="PRU10141"/>
    </source>
</evidence>
<gene>
    <name evidence="24" type="ORF">LUZ61_008262</name>
</gene>
<keyword evidence="5" id="KW-1003">Cell membrane</keyword>
<evidence type="ECO:0000256" key="8">
    <source>
        <dbReference type="ARBA" id="ARBA00022692"/>
    </source>
</evidence>
<organism evidence="24 25">
    <name type="scientific">Rhynchospora tenuis</name>
    <dbReference type="NCBI Taxonomy" id="198213"/>
    <lineage>
        <taxon>Eukaryota</taxon>
        <taxon>Viridiplantae</taxon>
        <taxon>Streptophyta</taxon>
        <taxon>Embryophyta</taxon>
        <taxon>Tracheophyta</taxon>
        <taxon>Spermatophyta</taxon>
        <taxon>Magnoliopsida</taxon>
        <taxon>Liliopsida</taxon>
        <taxon>Poales</taxon>
        <taxon>Cyperaceae</taxon>
        <taxon>Cyperoideae</taxon>
        <taxon>Rhynchosporeae</taxon>
        <taxon>Rhynchospora</taxon>
    </lineage>
</organism>
<evidence type="ECO:0000256" key="15">
    <source>
        <dbReference type="ARBA" id="ARBA00023136"/>
    </source>
</evidence>
<evidence type="ECO:0000256" key="22">
    <source>
        <dbReference type="SAM" id="SignalP"/>
    </source>
</evidence>
<keyword evidence="25" id="KW-1185">Reference proteome</keyword>
<dbReference type="PROSITE" id="PS00108">
    <property type="entry name" value="PROTEIN_KINASE_ST"/>
    <property type="match status" value="1"/>
</dbReference>
<evidence type="ECO:0000256" key="10">
    <source>
        <dbReference type="ARBA" id="ARBA00022734"/>
    </source>
</evidence>
<dbReference type="FunFam" id="2.60.120.200:FF:000051">
    <property type="entry name" value="L-type lectin-domain containing receptor kinase V.9"/>
    <property type="match status" value="1"/>
</dbReference>
<evidence type="ECO:0000256" key="14">
    <source>
        <dbReference type="ARBA" id="ARBA00022989"/>
    </source>
</evidence>
<name>A0AAD5ZV83_9POAL</name>
<comment type="catalytic activity">
    <reaction evidence="18">
        <text>L-threonyl-[protein] + ATP = O-phospho-L-threonyl-[protein] + ADP + H(+)</text>
        <dbReference type="Rhea" id="RHEA:46608"/>
        <dbReference type="Rhea" id="RHEA-COMP:11060"/>
        <dbReference type="Rhea" id="RHEA-COMP:11605"/>
        <dbReference type="ChEBI" id="CHEBI:15378"/>
        <dbReference type="ChEBI" id="CHEBI:30013"/>
        <dbReference type="ChEBI" id="CHEBI:30616"/>
        <dbReference type="ChEBI" id="CHEBI:61977"/>
        <dbReference type="ChEBI" id="CHEBI:456216"/>
        <dbReference type="EC" id="2.7.11.1"/>
    </reaction>
</comment>
<dbReference type="Pfam" id="PF00139">
    <property type="entry name" value="Lectin_legB"/>
    <property type="match status" value="1"/>
</dbReference>
<evidence type="ECO:0000313" key="24">
    <source>
        <dbReference type="EMBL" id="KAJ3704557.1"/>
    </source>
</evidence>
<feature type="domain" description="Protein kinase" evidence="23">
    <location>
        <begin position="349"/>
        <end position="629"/>
    </location>
</feature>
<keyword evidence="16" id="KW-0675">Receptor</keyword>
<dbReference type="InterPro" id="IPR017441">
    <property type="entry name" value="Protein_kinase_ATP_BS"/>
</dbReference>
<comment type="subcellular location">
    <subcellularLocation>
        <location evidence="1">Cell membrane</location>
        <topology evidence="1">Single-pass type I membrane protein</topology>
    </subcellularLocation>
</comment>
<feature type="signal peptide" evidence="22">
    <location>
        <begin position="1"/>
        <end position="19"/>
    </location>
</feature>
<dbReference type="GO" id="GO:0030246">
    <property type="term" value="F:carbohydrate binding"/>
    <property type="evidence" value="ECO:0007669"/>
    <property type="project" value="UniProtKB-KW"/>
</dbReference>